<dbReference type="InterPro" id="IPR008984">
    <property type="entry name" value="SMAD_FHA_dom_sf"/>
</dbReference>
<accession>A0A139I846</accession>
<dbReference type="Pfam" id="PF00498">
    <property type="entry name" value="FHA"/>
    <property type="match status" value="1"/>
</dbReference>
<dbReference type="GO" id="GO:0005524">
    <property type="term" value="F:ATP binding"/>
    <property type="evidence" value="ECO:0007669"/>
    <property type="project" value="UniProtKB-UniRule"/>
</dbReference>
<dbReference type="PANTHER" id="PTHR24348:SF71">
    <property type="entry name" value="PROTEIN KINASE DOMAIN-CONTAINING PROTEIN"/>
    <property type="match status" value="1"/>
</dbReference>
<dbReference type="PROSITE" id="PS50006">
    <property type="entry name" value="FHA_DOMAIN"/>
    <property type="match status" value="1"/>
</dbReference>
<dbReference type="PROSITE" id="PS00108">
    <property type="entry name" value="PROTEIN_KINASE_ST"/>
    <property type="match status" value="1"/>
</dbReference>
<feature type="domain" description="Protein kinase" evidence="10">
    <location>
        <begin position="277"/>
        <end position="563"/>
    </location>
</feature>
<proteinExistence type="inferred from homology"/>
<dbReference type="GO" id="GO:0004674">
    <property type="term" value="F:protein serine/threonine kinase activity"/>
    <property type="evidence" value="ECO:0007669"/>
    <property type="project" value="InterPro"/>
</dbReference>
<feature type="region of interest" description="Disordered" evidence="8">
    <location>
        <begin position="763"/>
        <end position="835"/>
    </location>
</feature>
<feature type="compositionally biased region" description="Acidic residues" evidence="8">
    <location>
        <begin position="645"/>
        <end position="655"/>
    </location>
</feature>
<evidence type="ECO:0000256" key="6">
    <source>
        <dbReference type="ARBA" id="ARBA00030237"/>
    </source>
</evidence>
<dbReference type="EMBL" id="LFZO01000233">
    <property type="protein sequence ID" value="KXT10910.1"/>
    <property type="molecule type" value="Genomic_DNA"/>
</dbReference>
<dbReference type="GO" id="GO:0034045">
    <property type="term" value="C:phagophore assembly site membrane"/>
    <property type="evidence" value="ECO:0007669"/>
    <property type="project" value="UniProtKB-SubCell"/>
</dbReference>
<dbReference type="InterPro" id="IPR008271">
    <property type="entry name" value="Ser/Thr_kinase_AS"/>
</dbReference>
<dbReference type="FunFam" id="3.30.200.20:FF:000470">
    <property type="entry name" value="Serine/threonine-protein kinase RAD53"/>
    <property type="match status" value="1"/>
</dbReference>
<dbReference type="AlphaFoldDB" id="A0A139I846"/>
<dbReference type="InterPro" id="IPR017441">
    <property type="entry name" value="Protein_kinase_ATP_BS"/>
</dbReference>
<feature type="binding site" evidence="7">
    <location>
        <position position="306"/>
    </location>
    <ligand>
        <name>ATP</name>
        <dbReference type="ChEBI" id="CHEBI:30616"/>
    </ligand>
</feature>
<feature type="region of interest" description="Disordered" evidence="8">
    <location>
        <begin position="675"/>
        <end position="743"/>
    </location>
</feature>
<dbReference type="GO" id="GO:0010506">
    <property type="term" value="P:regulation of autophagy"/>
    <property type="evidence" value="ECO:0007669"/>
    <property type="project" value="InterPro"/>
</dbReference>
<comment type="subcellular location">
    <subcellularLocation>
        <location evidence="1">Preautophagosomal structure membrane</location>
        <topology evidence="1">Peripheral membrane protein</topology>
    </subcellularLocation>
</comment>
<comment type="caution">
    <text evidence="11">The sequence shown here is derived from an EMBL/GenBank/DDBJ whole genome shotgun (WGS) entry which is preliminary data.</text>
</comment>
<feature type="compositionally biased region" description="Polar residues" evidence="8">
    <location>
        <begin position="802"/>
        <end position="814"/>
    </location>
</feature>
<comment type="similarity">
    <text evidence="2">Belongs to the protein kinase superfamily. CAMK Ser/Thr protein kinase family. CHEK2 subfamily.</text>
</comment>
<organism evidence="11 12">
    <name type="scientific">Pseudocercospora musae</name>
    <dbReference type="NCBI Taxonomy" id="113226"/>
    <lineage>
        <taxon>Eukaryota</taxon>
        <taxon>Fungi</taxon>
        <taxon>Dikarya</taxon>
        <taxon>Ascomycota</taxon>
        <taxon>Pezizomycotina</taxon>
        <taxon>Dothideomycetes</taxon>
        <taxon>Dothideomycetidae</taxon>
        <taxon>Mycosphaerellales</taxon>
        <taxon>Mycosphaerellaceae</taxon>
        <taxon>Pseudocercospora</taxon>
    </lineage>
</organism>
<evidence type="ECO:0000256" key="1">
    <source>
        <dbReference type="ARBA" id="ARBA00004623"/>
    </source>
</evidence>
<dbReference type="Pfam" id="PF00069">
    <property type="entry name" value="Pkinase"/>
    <property type="match status" value="1"/>
</dbReference>
<feature type="compositionally biased region" description="Basic and acidic residues" evidence="8">
    <location>
        <begin position="706"/>
        <end position="717"/>
    </location>
</feature>
<evidence type="ECO:0000256" key="4">
    <source>
        <dbReference type="ARBA" id="ARBA00022840"/>
    </source>
</evidence>
<feature type="compositionally biased region" description="Basic and acidic residues" evidence="8">
    <location>
        <begin position="1069"/>
        <end position="1089"/>
    </location>
</feature>
<dbReference type="Gene3D" id="1.10.510.10">
    <property type="entry name" value="Transferase(Phosphotransferase) domain 1"/>
    <property type="match status" value="1"/>
</dbReference>
<dbReference type="SMART" id="SM00220">
    <property type="entry name" value="S_TKc"/>
    <property type="match status" value="1"/>
</dbReference>
<dbReference type="PANTHER" id="PTHR24348">
    <property type="entry name" value="SERINE/THREONINE-PROTEIN KINASE UNC-51-RELATED"/>
    <property type="match status" value="1"/>
</dbReference>
<evidence type="ECO:0000256" key="8">
    <source>
        <dbReference type="SAM" id="MobiDB-lite"/>
    </source>
</evidence>
<dbReference type="SUPFAM" id="SSF49879">
    <property type="entry name" value="SMAD/FHA domain"/>
    <property type="match status" value="1"/>
</dbReference>
<feature type="compositionally biased region" description="Polar residues" evidence="8">
    <location>
        <begin position="778"/>
        <end position="793"/>
    </location>
</feature>
<protein>
    <recommendedName>
        <fullName evidence="6">Autophagy-related protein 1</fullName>
    </recommendedName>
</protein>
<feature type="region of interest" description="Disordered" evidence="8">
    <location>
        <begin position="633"/>
        <end position="663"/>
    </location>
</feature>
<dbReference type="PROSITE" id="PS50011">
    <property type="entry name" value="PROTEIN_KINASE_DOM"/>
    <property type="match status" value="1"/>
</dbReference>
<evidence type="ECO:0000256" key="3">
    <source>
        <dbReference type="ARBA" id="ARBA00022741"/>
    </source>
</evidence>
<dbReference type="InterPro" id="IPR000719">
    <property type="entry name" value="Prot_kinase_dom"/>
</dbReference>
<evidence type="ECO:0000259" key="10">
    <source>
        <dbReference type="PROSITE" id="PS50011"/>
    </source>
</evidence>
<dbReference type="SMART" id="SM00240">
    <property type="entry name" value="FHA"/>
    <property type="match status" value="1"/>
</dbReference>
<name>A0A139I846_9PEZI</name>
<evidence type="ECO:0000313" key="12">
    <source>
        <dbReference type="Proteomes" id="UP000073492"/>
    </source>
</evidence>
<dbReference type="InterPro" id="IPR045269">
    <property type="entry name" value="Atg1-like"/>
</dbReference>
<evidence type="ECO:0000313" key="11">
    <source>
        <dbReference type="EMBL" id="KXT10910.1"/>
    </source>
</evidence>
<feature type="region of interest" description="Disordered" evidence="8">
    <location>
        <begin position="238"/>
        <end position="258"/>
    </location>
</feature>
<dbReference type="Proteomes" id="UP000073492">
    <property type="component" value="Unassembled WGS sequence"/>
</dbReference>
<dbReference type="Gene3D" id="2.60.200.20">
    <property type="match status" value="2"/>
</dbReference>
<keyword evidence="4 7" id="KW-0067">ATP-binding</keyword>
<dbReference type="STRING" id="113226.A0A139I846"/>
<dbReference type="CDD" id="cd00060">
    <property type="entry name" value="FHA"/>
    <property type="match status" value="1"/>
</dbReference>
<gene>
    <name evidence="11" type="ORF">AC579_3480</name>
</gene>
<evidence type="ECO:0000259" key="9">
    <source>
        <dbReference type="PROSITE" id="PS50006"/>
    </source>
</evidence>
<keyword evidence="12" id="KW-1185">Reference proteome</keyword>
<sequence>MAIEQMDSMVEEDILTQCTQPSVDPRRIGRNNSGLSANDVADVICILHPATPAAFRLVSETAARAPQHILQNSSLRRPDRNDAAIDDEETFILNENAGEQAMDLALRFSTRTHQPHLGFVIGRNSQACDIVVRADSHKRVSNVHFCIFFNETGVLMLRDMSTNGTMVDDVLLKGRTTHHPHSRMLSPGSVVQILSPSKHEVLKFIVRFPSRDGFYDEYDKMFQDYMSRQFAALDRWQRDDRNDDPDLPTSAQRPQSAVKAPVPHNHFGMHWNGGEVYNVVGHIGKGAFASVYQLATKIDGQLYAAKELEKRRFMKNGVLDRKLENEMRIMQSIDHPSIVAYHDYQDVSNHLYIIMEFVPCGDLQQYLTEHGPLPEPIAKQMASQVFDALDYLHKKNITHRDIKPDNILLSSIDPKNFMIKLSDFGLSKAVQNNDTFLKTFCGTLLYCAPEVFPHYDTHSANKGIKRSRKPQGIKTFRSYSHAVDIWSFGAVLWYSLCHRPPFEGVADNTGRGMFDKIMMTPLDAADLARQGVSEAAVALLVAMLNTDPMARPSAEECLRLPWFGSRKPPTHRRPQRSLVAIEEEAQLDTISGAEEPDVSGLSLDEREADELLGSQQSEVSLNSSDMNFFESSRVSKRLKTRENNYEDDEEFDEDNYYGSSPELVGDIPIMIQEQVGGQTQPSEAQDAGSRPRAPKLFGEISQSDLPRFRRREDRVAEDLTSSTASRGRAISEHSLGQDAQNDRGQSLLGAESMVRDMEIDSPFTGISSASQSRRDSSGIDSTTQSTAQSQEVTQPEDFEQTPKLQQGPQTQTHTYTRRISIPCPPSLYYDPADPKTHNLQYASEVSGHDYTKDANHAAIKDISLATTQPRSKPTSDNDRVVAIDFETNTADGTEVESTASRKLPRTASLIKHANVSGPRPRFGRLISTQGSAPHLVLDLHNIVTTYGRSSRCTYTHPDKNDIRIAKECLTIFFHASDLSKASGPEEELDSIKGLYCGIVTYGSNGVKINGFQLNKGEAGKQLYGKIYTGDIIEVWPGNDKQAPLRFYVEVYHGTTKNARSVDAPGFEVAMEKQRSQSSDNEKQDSQAEA</sequence>
<evidence type="ECO:0000256" key="5">
    <source>
        <dbReference type="ARBA" id="ARBA00023006"/>
    </source>
</evidence>
<dbReference type="PROSITE" id="PS00107">
    <property type="entry name" value="PROTEIN_KINASE_ATP"/>
    <property type="match status" value="1"/>
</dbReference>
<evidence type="ECO:0000256" key="2">
    <source>
        <dbReference type="ARBA" id="ARBA00005575"/>
    </source>
</evidence>
<dbReference type="OrthoDB" id="504170at2759"/>
<keyword evidence="5" id="KW-0072">Autophagy</keyword>
<dbReference type="InterPro" id="IPR000253">
    <property type="entry name" value="FHA_dom"/>
</dbReference>
<evidence type="ECO:0000256" key="7">
    <source>
        <dbReference type="PROSITE-ProRule" id="PRU10141"/>
    </source>
</evidence>
<dbReference type="SUPFAM" id="SSF56112">
    <property type="entry name" value="Protein kinase-like (PK-like)"/>
    <property type="match status" value="1"/>
</dbReference>
<feature type="domain" description="FHA" evidence="9">
    <location>
        <begin position="119"/>
        <end position="172"/>
    </location>
</feature>
<dbReference type="InterPro" id="IPR011009">
    <property type="entry name" value="Kinase-like_dom_sf"/>
</dbReference>
<feature type="region of interest" description="Disordered" evidence="8">
    <location>
        <begin position="1063"/>
        <end position="1089"/>
    </location>
</feature>
<dbReference type="GO" id="GO:0006914">
    <property type="term" value="P:autophagy"/>
    <property type="evidence" value="ECO:0007669"/>
    <property type="project" value="UniProtKB-KW"/>
</dbReference>
<reference evidence="11 12" key="1">
    <citation type="submission" date="2015-07" db="EMBL/GenBank/DDBJ databases">
        <title>Comparative genomics of the Sigatoka disease complex on banana suggests a link between parallel evolutionary changes in Pseudocercospora fijiensis and Pseudocercospora eumusae and increased virulence on the banana host.</title>
        <authorList>
            <person name="Chang T.-C."/>
            <person name="Salvucci A."/>
            <person name="Crous P.W."/>
            <person name="Stergiopoulos I."/>
        </authorList>
    </citation>
    <scope>NUCLEOTIDE SEQUENCE [LARGE SCALE GENOMIC DNA]</scope>
    <source>
        <strain evidence="11 12">CBS 116634</strain>
    </source>
</reference>
<keyword evidence="3 7" id="KW-0547">Nucleotide-binding</keyword>